<gene>
    <name evidence="6" type="primary">ethR_2</name>
    <name evidence="6" type="ORF">PEV8663_02419</name>
</gene>
<dbReference type="SUPFAM" id="SSF46689">
    <property type="entry name" value="Homeodomain-like"/>
    <property type="match status" value="1"/>
</dbReference>
<organism evidence="6 7">
    <name type="scientific">Pelagimonas varians</name>
    <dbReference type="NCBI Taxonomy" id="696760"/>
    <lineage>
        <taxon>Bacteria</taxon>
        <taxon>Pseudomonadati</taxon>
        <taxon>Pseudomonadota</taxon>
        <taxon>Alphaproteobacteria</taxon>
        <taxon>Rhodobacterales</taxon>
        <taxon>Roseobacteraceae</taxon>
        <taxon>Pelagimonas</taxon>
    </lineage>
</organism>
<proteinExistence type="predicted"/>
<sequence>MLTILQRQKLGHTDFAHKSAFSAQTSSGRMRKQNLKNDGMSDRIDAMSEIDQKLDPPLMRPQASLRTSKSDRTRAAILNAALEFIWVHPFRDLTVNKLMASTGLSRSAFYQYFRDLHDLMESLLDLLKGEVYVVTDPWFEGVGDPVARLNESLAGLVDVCFRLGPILRAASDASTTDATFERAWVQFIEQFDDAITARIEADQAQGLIPELDARFMALTLNRLDVYTLLRAFGQEPRSKPETVHETLARVWISTLYGNNWLESGSSDLVRI</sequence>
<dbReference type="Pfam" id="PF21313">
    <property type="entry name" value="EthR_C"/>
    <property type="match status" value="1"/>
</dbReference>
<dbReference type="EMBL" id="FXYH01000007">
    <property type="protein sequence ID" value="SMX42114.1"/>
    <property type="molecule type" value="Genomic_DNA"/>
</dbReference>
<dbReference type="InterPro" id="IPR036271">
    <property type="entry name" value="Tet_transcr_reg_TetR-rel_C_sf"/>
</dbReference>
<reference evidence="6 7" key="1">
    <citation type="submission" date="2017-05" db="EMBL/GenBank/DDBJ databases">
        <authorList>
            <person name="Song R."/>
            <person name="Chenine A.L."/>
            <person name="Ruprecht R.M."/>
        </authorList>
    </citation>
    <scope>NUCLEOTIDE SEQUENCE [LARGE SCALE GENOMIC DNA]</scope>
    <source>
        <strain evidence="6 7">CECT 8663</strain>
    </source>
</reference>
<protein>
    <submittedName>
        <fullName evidence="6">HTH-type transcriptional regulator EthR</fullName>
    </submittedName>
</protein>
<dbReference type="OrthoDB" id="5242520at2"/>
<dbReference type="InterPro" id="IPR001647">
    <property type="entry name" value="HTH_TetR"/>
</dbReference>
<dbReference type="Pfam" id="PF00440">
    <property type="entry name" value="TetR_N"/>
    <property type="match status" value="1"/>
</dbReference>
<evidence type="ECO:0000313" key="7">
    <source>
        <dbReference type="Proteomes" id="UP000220836"/>
    </source>
</evidence>
<dbReference type="Gene3D" id="1.10.357.10">
    <property type="entry name" value="Tetracycline Repressor, domain 2"/>
    <property type="match status" value="1"/>
</dbReference>
<accession>A0A238KHP9</accession>
<dbReference type="GO" id="GO:0003677">
    <property type="term" value="F:DNA binding"/>
    <property type="evidence" value="ECO:0007669"/>
    <property type="project" value="UniProtKB-UniRule"/>
</dbReference>
<evidence type="ECO:0000256" key="2">
    <source>
        <dbReference type="ARBA" id="ARBA00023125"/>
    </source>
</evidence>
<keyword evidence="7" id="KW-1185">Reference proteome</keyword>
<dbReference type="PANTHER" id="PTHR47506">
    <property type="entry name" value="TRANSCRIPTIONAL REGULATORY PROTEIN"/>
    <property type="match status" value="1"/>
</dbReference>
<dbReference type="InterPro" id="IPR049397">
    <property type="entry name" value="EthR_C"/>
</dbReference>
<dbReference type="PROSITE" id="PS50977">
    <property type="entry name" value="HTH_TETR_2"/>
    <property type="match status" value="1"/>
</dbReference>
<feature type="DNA-binding region" description="H-T-H motif" evidence="4">
    <location>
        <begin position="94"/>
        <end position="113"/>
    </location>
</feature>
<dbReference type="Gene3D" id="1.10.10.60">
    <property type="entry name" value="Homeodomain-like"/>
    <property type="match status" value="1"/>
</dbReference>
<evidence type="ECO:0000256" key="4">
    <source>
        <dbReference type="PROSITE-ProRule" id="PRU00335"/>
    </source>
</evidence>
<dbReference type="InterPro" id="IPR009057">
    <property type="entry name" value="Homeodomain-like_sf"/>
</dbReference>
<feature type="domain" description="HTH tetR-type" evidence="5">
    <location>
        <begin position="71"/>
        <end position="131"/>
    </location>
</feature>
<evidence type="ECO:0000313" key="6">
    <source>
        <dbReference type="EMBL" id="SMX42114.1"/>
    </source>
</evidence>
<dbReference type="PANTHER" id="PTHR47506:SF1">
    <property type="entry name" value="HTH-TYPE TRANSCRIPTIONAL REGULATOR YJDC"/>
    <property type="match status" value="1"/>
</dbReference>
<name>A0A238KHP9_9RHOB</name>
<dbReference type="AlphaFoldDB" id="A0A238KHP9"/>
<keyword evidence="2 4" id="KW-0238">DNA-binding</keyword>
<evidence type="ECO:0000256" key="3">
    <source>
        <dbReference type="ARBA" id="ARBA00023163"/>
    </source>
</evidence>
<keyword evidence="3" id="KW-0804">Transcription</keyword>
<keyword evidence="1" id="KW-0805">Transcription regulation</keyword>
<dbReference type="SUPFAM" id="SSF48498">
    <property type="entry name" value="Tetracyclin repressor-like, C-terminal domain"/>
    <property type="match status" value="1"/>
</dbReference>
<evidence type="ECO:0000259" key="5">
    <source>
        <dbReference type="PROSITE" id="PS50977"/>
    </source>
</evidence>
<evidence type="ECO:0000256" key="1">
    <source>
        <dbReference type="ARBA" id="ARBA00023015"/>
    </source>
</evidence>
<dbReference type="Proteomes" id="UP000220836">
    <property type="component" value="Unassembled WGS sequence"/>
</dbReference>